<name>A0A6M2BQS8_9GAMM</name>
<dbReference type="SUPFAM" id="SSF56281">
    <property type="entry name" value="Metallo-hydrolase/oxidoreductase"/>
    <property type="match status" value="1"/>
</dbReference>
<dbReference type="AlphaFoldDB" id="A0A6M2BQS8"/>
<dbReference type="InterPro" id="IPR036866">
    <property type="entry name" value="RibonucZ/Hydroxyglut_hydro"/>
</dbReference>
<keyword evidence="2" id="KW-0378">Hydrolase</keyword>
<protein>
    <submittedName>
        <fullName evidence="2">MBL fold metallo-hydrolase</fullName>
    </submittedName>
</protein>
<dbReference type="GO" id="GO:0016787">
    <property type="term" value="F:hydrolase activity"/>
    <property type="evidence" value="ECO:0007669"/>
    <property type="project" value="UniProtKB-KW"/>
</dbReference>
<dbReference type="CDD" id="cd07726">
    <property type="entry name" value="ST1585-like_MBL-fold"/>
    <property type="match status" value="1"/>
</dbReference>
<gene>
    <name evidence="2" type="ORF">G7Y85_07360</name>
</gene>
<keyword evidence="3" id="KW-1185">Reference proteome</keyword>
<dbReference type="EMBL" id="JAAMOW010000003">
    <property type="protein sequence ID" value="NGY04575.1"/>
    <property type="molecule type" value="Genomic_DNA"/>
</dbReference>
<sequence length="323" mass="35508">MSNTKQAAMPAPARDLGFGISCIDTLQNRPLMACCYLLERGDDLAFIEAGTSHGVPRLLALLDERGLARERVRYVIPTHVHLDHAGGAGVLMRELPNAQLIVHARGARHLIDPGKLIAGASAVYGAEAVERMYGEIAAVPEARVRSPQDGEQLPLGDGTLQFVDTPGHARHHFSIWDAVSRGFFTGDTFGLSYREFDTAAGPFVMPTTTPVQFEPDAWRQTLDRYLSFAPQRMFLTHYASVENVPALAQTLRNGIARYELMATELAAVQDRHARLRRALTDDVLAAVRAHGCRLPDAEVRALLDDDLELNAQGLGVWLDQRRA</sequence>
<dbReference type="InterPro" id="IPR001279">
    <property type="entry name" value="Metallo-B-lactamas"/>
</dbReference>
<accession>A0A6M2BQS8</accession>
<evidence type="ECO:0000313" key="2">
    <source>
        <dbReference type="EMBL" id="NGY04575.1"/>
    </source>
</evidence>
<dbReference type="RefSeq" id="WP_166254219.1">
    <property type="nucleotide sequence ID" value="NZ_JAAMOW010000003.1"/>
</dbReference>
<organism evidence="2 3">
    <name type="scientific">Solimonas terrae</name>
    <dbReference type="NCBI Taxonomy" id="1396819"/>
    <lineage>
        <taxon>Bacteria</taxon>
        <taxon>Pseudomonadati</taxon>
        <taxon>Pseudomonadota</taxon>
        <taxon>Gammaproteobacteria</taxon>
        <taxon>Nevskiales</taxon>
        <taxon>Nevskiaceae</taxon>
        <taxon>Solimonas</taxon>
    </lineage>
</organism>
<feature type="domain" description="Metallo-beta-lactamase" evidence="1">
    <location>
        <begin position="32"/>
        <end position="237"/>
    </location>
</feature>
<dbReference type="Proteomes" id="UP000472676">
    <property type="component" value="Unassembled WGS sequence"/>
</dbReference>
<reference evidence="2 3" key="1">
    <citation type="journal article" date="2014" name="Int. J. Syst. Evol. Microbiol.">
        <title>Solimonas terrae sp. nov., isolated from soil.</title>
        <authorList>
            <person name="Kim S.J."/>
            <person name="Moon J.Y."/>
            <person name="Weon H.Y."/>
            <person name="Ahn J.H."/>
            <person name="Chen W.M."/>
            <person name="Kwon S.W."/>
        </authorList>
    </citation>
    <scope>NUCLEOTIDE SEQUENCE [LARGE SCALE GENOMIC DNA]</scope>
    <source>
        <strain evidence="2 3">KIS83-12</strain>
    </source>
</reference>
<dbReference type="PANTHER" id="PTHR42951">
    <property type="entry name" value="METALLO-BETA-LACTAMASE DOMAIN-CONTAINING"/>
    <property type="match status" value="1"/>
</dbReference>
<dbReference type="InterPro" id="IPR037482">
    <property type="entry name" value="ST1585_MBL-fold"/>
</dbReference>
<dbReference type="SMART" id="SM00849">
    <property type="entry name" value="Lactamase_B"/>
    <property type="match status" value="1"/>
</dbReference>
<proteinExistence type="predicted"/>
<evidence type="ECO:0000313" key="3">
    <source>
        <dbReference type="Proteomes" id="UP000472676"/>
    </source>
</evidence>
<dbReference type="PANTHER" id="PTHR42951:SF22">
    <property type="entry name" value="METALLO BETA-LACTAMASE SUPERFAMILY LIPOPROTEIN"/>
    <property type="match status" value="1"/>
</dbReference>
<dbReference type="Pfam" id="PF00753">
    <property type="entry name" value="Lactamase_B"/>
    <property type="match status" value="1"/>
</dbReference>
<dbReference type="InterPro" id="IPR050855">
    <property type="entry name" value="NDM-1-like"/>
</dbReference>
<comment type="caution">
    <text evidence="2">The sequence shown here is derived from an EMBL/GenBank/DDBJ whole genome shotgun (WGS) entry which is preliminary data.</text>
</comment>
<dbReference type="Gene3D" id="3.60.15.10">
    <property type="entry name" value="Ribonuclease Z/Hydroxyacylglutathione hydrolase-like"/>
    <property type="match status" value="1"/>
</dbReference>
<evidence type="ECO:0000259" key="1">
    <source>
        <dbReference type="SMART" id="SM00849"/>
    </source>
</evidence>